<protein>
    <submittedName>
        <fullName evidence="2">Uncharacterized protein</fullName>
    </submittedName>
</protein>
<comment type="caution">
    <text evidence="2">The sequence shown here is derived from an EMBL/GenBank/DDBJ whole genome shotgun (WGS) entry which is preliminary data.</text>
</comment>
<proteinExistence type="predicted"/>
<organism evidence="2 3">
    <name type="scientific">Cladorrhinum samala</name>
    <dbReference type="NCBI Taxonomy" id="585594"/>
    <lineage>
        <taxon>Eukaryota</taxon>
        <taxon>Fungi</taxon>
        <taxon>Dikarya</taxon>
        <taxon>Ascomycota</taxon>
        <taxon>Pezizomycotina</taxon>
        <taxon>Sordariomycetes</taxon>
        <taxon>Sordariomycetidae</taxon>
        <taxon>Sordariales</taxon>
        <taxon>Podosporaceae</taxon>
        <taxon>Cladorrhinum</taxon>
    </lineage>
</organism>
<keyword evidence="3" id="KW-1185">Reference proteome</keyword>
<sequence length="378" mass="39350">MADLLPFNPQCTPRPCMSQVAESADRLSACQSFFGFPKVATVTLPGDDVLVTSTSTYTDVVIVVTTSTTYSTAEETSTIYETVHSTATEYTTTVTNTVSTAVTALPAVSTLKKKKLRRRGQCKPITGTTTASPTTTTAISAPSDEPIIPPSECENFSEWSSACACLDLGTVTESTGVPATWVKDEIVTVSAPSTTGTVVTVGVTTVVVKPATTTLVSTLSTQTVAITTVTSTIVPAPPVPTSFRIMLDSGSSAGQYLSLYDGSAPLGLIAADTGMQFYLPLGGDTLSMGSDNSFIMYVSVQGAEYGPVYFSPPSSVFSDFSKATCRLDPDTLIVSCSVPGLVAPLDSFKSCGNVIMLTTPTMNQGGCRGPIQMKAVAV</sequence>
<evidence type="ECO:0000256" key="1">
    <source>
        <dbReference type="SAM" id="MobiDB-lite"/>
    </source>
</evidence>
<evidence type="ECO:0000313" key="2">
    <source>
        <dbReference type="EMBL" id="KAK4456705.1"/>
    </source>
</evidence>
<evidence type="ECO:0000313" key="3">
    <source>
        <dbReference type="Proteomes" id="UP001321749"/>
    </source>
</evidence>
<dbReference type="AlphaFoldDB" id="A0AAV9H9F4"/>
<reference evidence="2" key="1">
    <citation type="journal article" date="2023" name="Mol. Phylogenet. Evol.">
        <title>Genome-scale phylogeny and comparative genomics of the fungal order Sordariales.</title>
        <authorList>
            <person name="Hensen N."/>
            <person name="Bonometti L."/>
            <person name="Westerberg I."/>
            <person name="Brannstrom I.O."/>
            <person name="Guillou S."/>
            <person name="Cros-Aarteil S."/>
            <person name="Calhoun S."/>
            <person name="Haridas S."/>
            <person name="Kuo A."/>
            <person name="Mondo S."/>
            <person name="Pangilinan J."/>
            <person name="Riley R."/>
            <person name="LaButti K."/>
            <person name="Andreopoulos B."/>
            <person name="Lipzen A."/>
            <person name="Chen C."/>
            <person name="Yan M."/>
            <person name="Daum C."/>
            <person name="Ng V."/>
            <person name="Clum A."/>
            <person name="Steindorff A."/>
            <person name="Ohm R.A."/>
            <person name="Martin F."/>
            <person name="Silar P."/>
            <person name="Natvig D.O."/>
            <person name="Lalanne C."/>
            <person name="Gautier V."/>
            <person name="Ament-Velasquez S.L."/>
            <person name="Kruys A."/>
            <person name="Hutchinson M.I."/>
            <person name="Powell A.J."/>
            <person name="Barry K."/>
            <person name="Miller A.N."/>
            <person name="Grigoriev I.V."/>
            <person name="Debuchy R."/>
            <person name="Gladieux P."/>
            <person name="Hiltunen Thoren M."/>
            <person name="Johannesson H."/>
        </authorList>
    </citation>
    <scope>NUCLEOTIDE SEQUENCE</scope>
    <source>
        <strain evidence="2">PSN324</strain>
    </source>
</reference>
<accession>A0AAV9H9F4</accession>
<feature type="compositionally biased region" description="Low complexity" evidence="1">
    <location>
        <begin position="124"/>
        <end position="143"/>
    </location>
</feature>
<dbReference type="Proteomes" id="UP001321749">
    <property type="component" value="Unassembled WGS sequence"/>
</dbReference>
<name>A0AAV9H9F4_9PEZI</name>
<feature type="region of interest" description="Disordered" evidence="1">
    <location>
        <begin position="123"/>
        <end position="145"/>
    </location>
</feature>
<reference evidence="2" key="2">
    <citation type="submission" date="2023-06" db="EMBL/GenBank/DDBJ databases">
        <authorList>
            <consortium name="Lawrence Berkeley National Laboratory"/>
            <person name="Mondo S.J."/>
            <person name="Hensen N."/>
            <person name="Bonometti L."/>
            <person name="Westerberg I."/>
            <person name="Brannstrom I.O."/>
            <person name="Guillou S."/>
            <person name="Cros-Aarteil S."/>
            <person name="Calhoun S."/>
            <person name="Haridas S."/>
            <person name="Kuo A."/>
            <person name="Pangilinan J."/>
            <person name="Riley R."/>
            <person name="Labutti K."/>
            <person name="Andreopoulos B."/>
            <person name="Lipzen A."/>
            <person name="Chen C."/>
            <person name="Yanf M."/>
            <person name="Daum C."/>
            <person name="Ng V."/>
            <person name="Clum A."/>
            <person name="Steindorff A."/>
            <person name="Ohm R."/>
            <person name="Martin F."/>
            <person name="Silar P."/>
            <person name="Natvig D."/>
            <person name="Lalanne C."/>
            <person name="Gautier V."/>
            <person name="Ament-Velasquez S.L."/>
            <person name="Kruys A."/>
            <person name="Hutchinson M.I."/>
            <person name="Powell A.J."/>
            <person name="Barry K."/>
            <person name="Miller A.N."/>
            <person name="Grigoriev I.V."/>
            <person name="Debuchy R."/>
            <person name="Gladieux P."/>
            <person name="Thoren M.H."/>
            <person name="Johannesson H."/>
        </authorList>
    </citation>
    <scope>NUCLEOTIDE SEQUENCE</scope>
    <source>
        <strain evidence="2">PSN324</strain>
    </source>
</reference>
<gene>
    <name evidence="2" type="ORF">QBC42DRAFT_53604</name>
</gene>
<dbReference type="EMBL" id="MU865175">
    <property type="protein sequence ID" value="KAK4456705.1"/>
    <property type="molecule type" value="Genomic_DNA"/>
</dbReference>